<dbReference type="RefSeq" id="WP_279530184.1">
    <property type="nucleotide sequence ID" value="NZ_CP122313.1"/>
</dbReference>
<evidence type="ECO:0000256" key="7">
    <source>
        <dbReference type="ARBA" id="ARBA00025157"/>
    </source>
</evidence>
<dbReference type="PROSITE" id="PS00211">
    <property type="entry name" value="ABC_TRANSPORTER_1"/>
    <property type="match status" value="1"/>
</dbReference>
<comment type="function">
    <text evidence="7">Probably part of an ABC transporter complex. Responsible for energy coupling to the transport system.</text>
</comment>
<dbReference type="GO" id="GO:0005886">
    <property type="term" value="C:plasma membrane"/>
    <property type="evidence" value="ECO:0007669"/>
    <property type="project" value="UniProtKB-SubCell"/>
</dbReference>
<dbReference type="InterPro" id="IPR027417">
    <property type="entry name" value="P-loop_NTPase"/>
</dbReference>
<dbReference type="InterPro" id="IPR015856">
    <property type="entry name" value="ABC_transpr_CbiO/EcfA_su"/>
</dbReference>
<dbReference type="Gene3D" id="3.40.50.300">
    <property type="entry name" value="P-loop containing nucleotide triphosphate hydrolases"/>
    <property type="match status" value="2"/>
</dbReference>
<dbReference type="SMART" id="SM00382">
    <property type="entry name" value="AAA"/>
    <property type="match status" value="2"/>
</dbReference>
<dbReference type="AlphaFoldDB" id="A0ABD5YZN7"/>
<feature type="region of interest" description="Disordered" evidence="8">
    <location>
        <begin position="283"/>
        <end position="318"/>
    </location>
</feature>
<evidence type="ECO:0000256" key="3">
    <source>
        <dbReference type="ARBA" id="ARBA00022448"/>
    </source>
</evidence>
<dbReference type="PANTHER" id="PTHR43553">
    <property type="entry name" value="HEAVY METAL TRANSPORTER"/>
    <property type="match status" value="1"/>
</dbReference>
<evidence type="ECO:0000256" key="5">
    <source>
        <dbReference type="ARBA" id="ARBA00022840"/>
    </source>
</evidence>
<proteinExistence type="inferred from homology"/>
<evidence type="ECO:0000259" key="9">
    <source>
        <dbReference type="PROSITE" id="PS50893"/>
    </source>
</evidence>
<evidence type="ECO:0000313" key="11">
    <source>
        <dbReference type="Proteomes" id="UP001596447"/>
    </source>
</evidence>
<evidence type="ECO:0000256" key="1">
    <source>
        <dbReference type="ARBA" id="ARBA00004202"/>
    </source>
</evidence>
<sequence length="606" mass="65572">MIRAEEFTFQYPTQDTTALDRLSFKVDEGEVLGVVGPVEAGKTTLAMALASFAPQNTGGSTDGTLTIAGRDPREATDNQVAMVFEDYSAQLTQVRVIDEVIAPLVNRGIPRREAIKRARELLDDVRLDGIEETKFSWELSGGQQQRLAIAAALAIDPDVMIFDTATDMLDPAGQDEVANLIASLKGDKTLVVTDNDPDALVGIADKLLVLNDSEQAAFGPADDLLRDADLLENIGVAPPVCVRIAREVGLSKSPLTPGEFLDALDTDTSSNQSEPVGHVRGADAEEADMTSSDFGKSLLSTDGIGHDGEVEGETVSDLGDPLLRAEDVRYEYGSNAVAVEDVAFSVRGGEVHAIIGGNGAGKTTFSKLLVGLFKPDDGTMLVDGKSTDGRTARDIAESVGITLQNPDEQLSEQTVEKEIRFPLEKRRYERTGFLGLSKRERYDEAFIEERVAEVCDLVGLSEDIMQEDPMFLPRGVRRQVTVATALAPDPDVLVLDEPVAGVDGTARRHMTRAIERLRQQGKGVVVIDHDMDFVCEVADTVTVLHEGQVAMQGPTHEVFGPDNWEWLSSHHMRPPRAARLARRVGIEALTADEFVAAFVPQLEVSG</sequence>
<keyword evidence="5 10" id="KW-0067">ATP-binding</keyword>
<dbReference type="PANTHER" id="PTHR43553:SF24">
    <property type="entry name" value="ENERGY-COUPLING FACTOR TRANSPORTER ATP-BINDING PROTEIN ECFA1"/>
    <property type="match status" value="1"/>
</dbReference>
<dbReference type="InterPro" id="IPR003439">
    <property type="entry name" value="ABC_transporter-like_ATP-bd"/>
</dbReference>
<keyword evidence="4" id="KW-0547">Nucleotide-binding</keyword>
<dbReference type="Proteomes" id="UP001596447">
    <property type="component" value="Unassembled WGS sequence"/>
</dbReference>
<comment type="caution">
    <text evidence="10">The sequence shown here is derived from an EMBL/GenBank/DDBJ whole genome shotgun (WGS) entry which is preliminary data.</text>
</comment>
<dbReference type="EMBL" id="JBHTAR010000003">
    <property type="protein sequence ID" value="MFC7198235.1"/>
    <property type="molecule type" value="Genomic_DNA"/>
</dbReference>
<comment type="subcellular location">
    <subcellularLocation>
        <location evidence="1">Cell membrane</location>
        <topology evidence="1">Peripheral membrane protein</topology>
    </subcellularLocation>
</comment>
<keyword evidence="6" id="KW-0472">Membrane</keyword>
<name>A0ABD5YZN7_9EURY</name>
<dbReference type="SUPFAM" id="SSF52540">
    <property type="entry name" value="P-loop containing nucleoside triphosphate hydrolases"/>
    <property type="match status" value="2"/>
</dbReference>
<keyword evidence="11" id="KW-1185">Reference proteome</keyword>
<protein>
    <submittedName>
        <fullName evidence="10">ABC transporter ATP-binding protein</fullName>
    </submittedName>
</protein>
<feature type="domain" description="ABC transporter" evidence="9">
    <location>
        <begin position="2"/>
        <end position="237"/>
    </location>
</feature>
<dbReference type="CDD" id="cd03225">
    <property type="entry name" value="ABC_cobalt_CbiO_domain1"/>
    <property type="match status" value="2"/>
</dbReference>
<gene>
    <name evidence="10" type="ORF">ACFQJ9_01810</name>
</gene>
<evidence type="ECO:0000256" key="8">
    <source>
        <dbReference type="SAM" id="MobiDB-lite"/>
    </source>
</evidence>
<evidence type="ECO:0000256" key="6">
    <source>
        <dbReference type="ARBA" id="ARBA00023136"/>
    </source>
</evidence>
<comment type="similarity">
    <text evidence="2">Belongs to the ABC transporter superfamily.</text>
</comment>
<accession>A0ABD5YZN7</accession>
<reference evidence="10 11" key="1">
    <citation type="journal article" date="2019" name="Int. J. Syst. Evol. Microbiol.">
        <title>The Global Catalogue of Microorganisms (GCM) 10K type strain sequencing project: providing services to taxonomists for standard genome sequencing and annotation.</title>
        <authorList>
            <consortium name="The Broad Institute Genomics Platform"/>
            <consortium name="The Broad Institute Genome Sequencing Center for Infectious Disease"/>
            <person name="Wu L."/>
            <person name="Ma J."/>
        </authorList>
    </citation>
    <scope>NUCLEOTIDE SEQUENCE [LARGE SCALE GENOMIC DNA]</scope>
    <source>
        <strain evidence="10 11">XZGYJ-43</strain>
    </source>
</reference>
<keyword evidence="3" id="KW-0813">Transport</keyword>
<dbReference type="PROSITE" id="PS50893">
    <property type="entry name" value="ABC_TRANSPORTER_2"/>
    <property type="match status" value="2"/>
</dbReference>
<dbReference type="GO" id="GO:0005524">
    <property type="term" value="F:ATP binding"/>
    <property type="evidence" value="ECO:0007669"/>
    <property type="project" value="UniProtKB-KW"/>
</dbReference>
<dbReference type="InterPro" id="IPR050095">
    <property type="entry name" value="ECF_ABC_transporter_ATP-bd"/>
</dbReference>
<dbReference type="InterPro" id="IPR003593">
    <property type="entry name" value="AAA+_ATPase"/>
</dbReference>
<evidence type="ECO:0000313" key="10">
    <source>
        <dbReference type="EMBL" id="MFC7198235.1"/>
    </source>
</evidence>
<dbReference type="InterPro" id="IPR017871">
    <property type="entry name" value="ABC_transporter-like_CS"/>
</dbReference>
<organism evidence="10 11">
    <name type="scientific">Halospeciosus flavus</name>
    <dbReference type="NCBI Taxonomy" id="3032283"/>
    <lineage>
        <taxon>Archaea</taxon>
        <taxon>Methanobacteriati</taxon>
        <taxon>Methanobacteriota</taxon>
        <taxon>Stenosarchaea group</taxon>
        <taxon>Halobacteria</taxon>
        <taxon>Halobacteriales</taxon>
        <taxon>Halobacteriaceae</taxon>
        <taxon>Halospeciosus</taxon>
    </lineage>
</organism>
<dbReference type="Pfam" id="PF00005">
    <property type="entry name" value="ABC_tran"/>
    <property type="match status" value="2"/>
</dbReference>
<evidence type="ECO:0000256" key="2">
    <source>
        <dbReference type="ARBA" id="ARBA00005417"/>
    </source>
</evidence>
<feature type="domain" description="ABC transporter" evidence="9">
    <location>
        <begin position="323"/>
        <end position="571"/>
    </location>
</feature>
<evidence type="ECO:0000256" key="4">
    <source>
        <dbReference type="ARBA" id="ARBA00022741"/>
    </source>
</evidence>
<feature type="compositionally biased region" description="Polar residues" evidence="8">
    <location>
        <begin position="289"/>
        <end position="300"/>
    </location>
</feature>